<evidence type="ECO:0000256" key="2">
    <source>
        <dbReference type="ARBA" id="ARBA00022759"/>
    </source>
</evidence>
<feature type="domain" description="TNase-like" evidence="5">
    <location>
        <begin position="46"/>
        <end position="179"/>
    </location>
</feature>
<dbReference type="GO" id="GO:0016787">
    <property type="term" value="F:hydrolase activity"/>
    <property type="evidence" value="ECO:0007669"/>
    <property type="project" value="UniProtKB-KW"/>
</dbReference>
<evidence type="ECO:0000256" key="1">
    <source>
        <dbReference type="ARBA" id="ARBA00022722"/>
    </source>
</evidence>
<keyword evidence="1" id="KW-0540">Nuclease</keyword>
<evidence type="ECO:0000256" key="4">
    <source>
        <dbReference type="SAM" id="Phobius"/>
    </source>
</evidence>
<dbReference type="EMBL" id="LCBS01000008">
    <property type="protein sequence ID" value="KKS17031.1"/>
    <property type="molecule type" value="Genomic_DNA"/>
</dbReference>
<evidence type="ECO:0000259" key="5">
    <source>
        <dbReference type="PROSITE" id="PS50830"/>
    </source>
</evidence>
<dbReference type="PANTHER" id="PTHR12302:SF3">
    <property type="entry name" value="SERINE_THREONINE-PROTEIN KINASE 31"/>
    <property type="match status" value="1"/>
</dbReference>
<name>A0A0G0Z4L0_UNCKA</name>
<accession>A0A0G0Z4L0</accession>
<feature type="transmembrane region" description="Helical" evidence="4">
    <location>
        <begin position="12"/>
        <end position="29"/>
    </location>
</feature>
<dbReference type="InterPro" id="IPR035437">
    <property type="entry name" value="SNase_OB-fold_sf"/>
</dbReference>
<dbReference type="PROSITE" id="PS01123">
    <property type="entry name" value="TNASE_1"/>
    <property type="match status" value="1"/>
</dbReference>
<keyword evidence="4" id="KW-1133">Transmembrane helix</keyword>
<keyword evidence="3" id="KW-0378">Hydrolase</keyword>
<sequence>MNIRLSKKLSKRLYTLILVTIVTLAYIVLSGEELSNESVSPNAETNAASFFVNDVVDGDTIKIEKDGVIYTVRLLTIDTPETKDPRKEVECYGQEASEKLKSMVLHKFVTFEQDSQQPDKDRYGRLLRYVYMDDGTLVNAVMVKEGYAFTYKTTPSDKLDEFEEYENTARASVLGLWSACPTE</sequence>
<evidence type="ECO:0000313" key="7">
    <source>
        <dbReference type="Proteomes" id="UP000034163"/>
    </source>
</evidence>
<evidence type="ECO:0000313" key="6">
    <source>
        <dbReference type="EMBL" id="KKS17031.1"/>
    </source>
</evidence>
<keyword evidence="4" id="KW-0472">Membrane</keyword>
<dbReference type="AlphaFoldDB" id="A0A0G0Z4L0"/>
<dbReference type="InterPro" id="IPR002071">
    <property type="entry name" value="Thermonucl_AS"/>
</dbReference>
<protein>
    <submittedName>
        <fullName evidence="6">Micrococcal nuclease</fullName>
    </submittedName>
</protein>
<comment type="caution">
    <text evidence="6">The sequence shown here is derived from an EMBL/GenBank/DDBJ whole genome shotgun (WGS) entry which is preliminary data.</text>
</comment>
<dbReference type="Pfam" id="PF00565">
    <property type="entry name" value="SNase"/>
    <property type="match status" value="1"/>
</dbReference>
<dbReference type="PROSITE" id="PS50830">
    <property type="entry name" value="TNASE_3"/>
    <property type="match status" value="1"/>
</dbReference>
<keyword evidence="4" id="KW-0812">Transmembrane</keyword>
<gene>
    <name evidence="6" type="ORF">UU72_C0008G0013</name>
</gene>
<organism evidence="6 7">
    <name type="scientific">candidate division WWE3 bacterium GW2011_GWB1_41_6</name>
    <dbReference type="NCBI Taxonomy" id="1619112"/>
    <lineage>
        <taxon>Bacteria</taxon>
        <taxon>Katanobacteria</taxon>
    </lineage>
</organism>
<dbReference type="GO" id="GO:0004519">
    <property type="term" value="F:endonuclease activity"/>
    <property type="evidence" value="ECO:0007669"/>
    <property type="project" value="UniProtKB-KW"/>
</dbReference>
<dbReference type="SUPFAM" id="SSF50199">
    <property type="entry name" value="Staphylococcal nuclease"/>
    <property type="match status" value="1"/>
</dbReference>
<dbReference type="InterPro" id="IPR016071">
    <property type="entry name" value="Staphylococal_nuclease_OB-fold"/>
</dbReference>
<dbReference type="SMART" id="SM00318">
    <property type="entry name" value="SNc"/>
    <property type="match status" value="1"/>
</dbReference>
<reference evidence="6 7" key="1">
    <citation type="journal article" date="2015" name="Nature">
        <title>rRNA introns, odd ribosomes, and small enigmatic genomes across a large radiation of phyla.</title>
        <authorList>
            <person name="Brown C.T."/>
            <person name="Hug L.A."/>
            <person name="Thomas B.C."/>
            <person name="Sharon I."/>
            <person name="Castelle C.J."/>
            <person name="Singh A."/>
            <person name="Wilkins M.J."/>
            <person name="Williams K.H."/>
            <person name="Banfield J.F."/>
        </authorList>
    </citation>
    <scope>NUCLEOTIDE SEQUENCE [LARGE SCALE GENOMIC DNA]</scope>
</reference>
<evidence type="ECO:0000256" key="3">
    <source>
        <dbReference type="ARBA" id="ARBA00022801"/>
    </source>
</evidence>
<keyword evidence="2" id="KW-0255">Endonuclease</keyword>
<dbReference type="GO" id="GO:0003676">
    <property type="term" value="F:nucleic acid binding"/>
    <property type="evidence" value="ECO:0007669"/>
    <property type="project" value="InterPro"/>
</dbReference>
<proteinExistence type="predicted"/>
<dbReference type="Proteomes" id="UP000034163">
    <property type="component" value="Unassembled WGS sequence"/>
</dbReference>
<dbReference type="Gene3D" id="2.40.50.90">
    <property type="match status" value="1"/>
</dbReference>
<dbReference type="PANTHER" id="PTHR12302">
    <property type="entry name" value="EBNA2 BINDING PROTEIN P100"/>
    <property type="match status" value="1"/>
</dbReference>